<dbReference type="OrthoDB" id="1750591at2759"/>
<dbReference type="Proteomes" id="UP000478052">
    <property type="component" value="Unassembled WGS sequence"/>
</dbReference>
<dbReference type="EMBL" id="VUJU01001262">
    <property type="protein sequence ID" value="KAF0766116.1"/>
    <property type="molecule type" value="Genomic_DNA"/>
</dbReference>
<comment type="caution">
    <text evidence="1">The sequence shown here is derived from an EMBL/GenBank/DDBJ whole genome shotgun (WGS) entry which is preliminary data.</text>
</comment>
<evidence type="ECO:0000313" key="2">
    <source>
        <dbReference type="Proteomes" id="UP000478052"/>
    </source>
</evidence>
<sequence>MVSNITKDVISDVIFSKYGDNANTIIYTPSIITVRISLVIIIENLQEIIDLKNVYKNTRSQALGFVKKVLSFDSVVSLSFMKNIMYKIKILTEKLEAIELNIIDTILLIDNSIASLTEMNKDDIPMNNLVSSAIQFSGQLGIDPISDLI</sequence>
<organism evidence="1 2">
    <name type="scientific">Aphis craccivora</name>
    <name type="common">Cowpea aphid</name>
    <dbReference type="NCBI Taxonomy" id="307492"/>
    <lineage>
        <taxon>Eukaryota</taxon>
        <taxon>Metazoa</taxon>
        <taxon>Ecdysozoa</taxon>
        <taxon>Arthropoda</taxon>
        <taxon>Hexapoda</taxon>
        <taxon>Insecta</taxon>
        <taxon>Pterygota</taxon>
        <taxon>Neoptera</taxon>
        <taxon>Paraneoptera</taxon>
        <taxon>Hemiptera</taxon>
        <taxon>Sternorrhyncha</taxon>
        <taxon>Aphidomorpha</taxon>
        <taxon>Aphidoidea</taxon>
        <taxon>Aphididae</taxon>
        <taxon>Aphidini</taxon>
        <taxon>Aphis</taxon>
        <taxon>Aphis</taxon>
    </lineage>
</organism>
<evidence type="ECO:0000313" key="1">
    <source>
        <dbReference type="EMBL" id="KAF0766116.1"/>
    </source>
</evidence>
<proteinExistence type="predicted"/>
<accession>A0A6G0Z5V4</accession>
<name>A0A6G0Z5V4_APHCR</name>
<gene>
    <name evidence="1" type="ORF">FWK35_00011886</name>
</gene>
<reference evidence="1 2" key="1">
    <citation type="submission" date="2019-08" db="EMBL/GenBank/DDBJ databases">
        <title>Whole genome of Aphis craccivora.</title>
        <authorList>
            <person name="Voronova N.V."/>
            <person name="Shulinski R.S."/>
            <person name="Bandarenka Y.V."/>
            <person name="Zhorov D.G."/>
            <person name="Warner D."/>
        </authorList>
    </citation>
    <scope>NUCLEOTIDE SEQUENCE [LARGE SCALE GENOMIC DNA]</scope>
    <source>
        <strain evidence="1">180601</strain>
        <tissue evidence="1">Whole Body</tissue>
    </source>
</reference>
<evidence type="ECO:0008006" key="3">
    <source>
        <dbReference type="Google" id="ProtNLM"/>
    </source>
</evidence>
<keyword evidence="2" id="KW-1185">Reference proteome</keyword>
<dbReference type="AlphaFoldDB" id="A0A6G0Z5V4"/>
<protein>
    <recommendedName>
        <fullName evidence="3">Zinc finger MYM-type protein 1-like</fullName>
    </recommendedName>
</protein>